<evidence type="ECO:0000313" key="3">
    <source>
        <dbReference type="Proteomes" id="UP000292402"/>
    </source>
</evidence>
<reference evidence="3" key="1">
    <citation type="journal article" date="2019" name="bioRxiv">
        <title>Genomics, evolutionary history and diagnostics of the Alternaria alternata species group including apple and Asian pear pathotypes.</title>
        <authorList>
            <person name="Armitage A.D."/>
            <person name="Cockerton H.M."/>
            <person name="Sreenivasaprasad S."/>
            <person name="Woodhall J.W."/>
            <person name="Lane C.R."/>
            <person name="Harrison R.J."/>
            <person name="Clarkson J.P."/>
        </authorList>
    </citation>
    <scope>NUCLEOTIDE SEQUENCE [LARGE SCALE GENOMIC DNA]</scope>
    <source>
        <strain evidence="3">FERA 1082</strain>
    </source>
</reference>
<name>A0A4Q4MLH9_9PLEO</name>
<protein>
    <submittedName>
        <fullName evidence="2">Uncharacterized protein</fullName>
    </submittedName>
</protein>
<evidence type="ECO:0000256" key="1">
    <source>
        <dbReference type="SAM" id="MobiDB-lite"/>
    </source>
</evidence>
<proteinExistence type="predicted"/>
<dbReference type="EMBL" id="PDXA01000011">
    <property type="protein sequence ID" value="RYN53944.1"/>
    <property type="molecule type" value="Genomic_DNA"/>
</dbReference>
<comment type="caution">
    <text evidence="2">The sequence shown here is derived from an EMBL/GenBank/DDBJ whole genome shotgun (WGS) entry which is preliminary data.</text>
</comment>
<dbReference type="AlphaFoldDB" id="A0A4Q4MLH9"/>
<organism evidence="2 3">
    <name type="scientific">Alternaria tenuissima</name>
    <dbReference type="NCBI Taxonomy" id="119927"/>
    <lineage>
        <taxon>Eukaryota</taxon>
        <taxon>Fungi</taxon>
        <taxon>Dikarya</taxon>
        <taxon>Ascomycota</taxon>
        <taxon>Pezizomycotina</taxon>
        <taxon>Dothideomycetes</taxon>
        <taxon>Pleosporomycetidae</taxon>
        <taxon>Pleosporales</taxon>
        <taxon>Pleosporineae</taxon>
        <taxon>Pleosporaceae</taxon>
        <taxon>Alternaria</taxon>
        <taxon>Alternaria sect. Alternaria</taxon>
        <taxon>Alternaria alternata complex</taxon>
    </lineage>
</organism>
<accession>A0A4Q4MLH9</accession>
<evidence type="ECO:0000313" key="2">
    <source>
        <dbReference type="EMBL" id="RYN53944.1"/>
    </source>
</evidence>
<sequence>MANEEQRRAFESYMGRTGGSGSGSGSNGQDQNQGQPIPQYPGSFAQPANSYLFSVSA</sequence>
<gene>
    <name evidence="2" type="ORF">AA0114_g4082</name>
</gene>
<feature type="compositionally biased region" description="Gly residues" evidence="1">
    <location>
        <begin position="16"/>
        <end position="26"/>
    </location>
</feature>
<dbReference type="Proteomes" id="UP000292402">
    <property type="component" value="Unassembled WGS sequence"/>
</dbReference>
<feature type="region of interest" description="Disordered" evidence="1">
    <location>
        <begin position="1"/>
        <end position="48"/>
    </location>
</feature>
<feature type="compositionally biased region" description="Basic and acidic residues" evidence="1">
    <location>
        <begin position="1"/>
        <end position="10"/>
    </location>
</feature>